<feature type="domain" description="UBP-type" evidence="18">
    <location>
        <begin position="159"/>
        <end position="269"/>
    </location>
</feature>
<dbReference type="OrthoDB" id="361536at2759"/>
<dbReference type="InterPro" id="IPR041432">
    <property type="entry name" value="UBP13_Znf-UBP_var"/>
</dbReference>
<dbReference type="InterPro" id="IPR015940">
    <property type="entry name" value="UBA"/>
</dbReference>
<dbReference type="Proteomes" id="UP000541444">
    <property type="component" value="Unassembled WGS sequence"/>
</dbReference>
<feature type="binding site" evidence="12">
    <location>
        <position position="186"/>
    </location>
    <ligand>
        <name>Zn(2+)</name>
        <dbReference type="ChEBI" id="CHEBI:29105"/>
    </ligand>
</feature>
<evidence type="ECO:0000256" key="7">
    <source>
        <dbReference type="ARBA" id="ARBA00022786"/>
    </source>
</evidence>
<dbReference type="Pfam" id="PF02148">
    <property type="entry name" value="zf-UBP"/>
    <property type="match status" value="1"/>
</dbReference>
<comment type="caution">
    <text evidence="19">The sequence shown here is derived from an EMBL/GenBank/DDBJ whole genome shotgun (WGS) entry which is preliminary data.</text>
</comment>
<comment type="catalytic activity">
    <reaction evidence="1 14">
        <text>Thiol-dependent hydrolysis of ester, thioester, amide, peptide and isopeptide bonds formed by the C-terminal Gly of ubiquitin (a 76-residue protein attached to proteins as an intracellular targeting signal).</text>
        <dbReference type="EC" id="3.4.19.12"/>
    </reaction>
</comment>
<dbReference type="InterPro" id="IPR038765">
    <property type="entry name" value="Papain-like_cys_pep_sf"/>
</dbReference>
<dbReference type="InterPro" id="IPR001394">
    <property type="entry name" value="Peptidase_C19_UCH"/>
</dbReference>
<keyword evidence="5" id="KW-0677">Repeat</keyword>
<dbReference type="PANTHER" id="PTHR21646:SF10">
    <property type="entry name" value="UBIQUITIN CARBOXYL-TERMINAL HYDROLASE 14"/>
    <property type="match status" value="1"/>
</dbReference>
<keyword evidence="9 14" id="KW-0788">Thiol protease</keyword>
<name>A0A7J7MGF1_9MAGN</name>
<feature type="binding site" evidence="12">
    <location>
        <position position="203"/>
    </location>
    <ligand>
        <name>Zn(2+)</name>
        <dbReference type="ChEBI" id="CHEBI:29105"/>
    </ligand>
</feature>
<dbReference type="InterPro" id="IPR001607">
    <property type="entry name" value="Znf_UBP"/>
</dbReference>
<dbReference type="PROSITE" id="PS00972">
    <property type="entry name" value="USP_1"/>
    <property type="match status" value="1"/>
</dbReference>
<comment type="similarity">
    <text evidence="2 14">Belongs to the peptidase C19 family.</text>
</comment>
<dbReference type="SUPFAM" id="SSF54001">
    <property type="entry name" value="Cysteine proteinases"/>
    <property type="match status" value="1"/>
</dbReference>
<feature type="domain" description="UBA" evidence="16">
    <location>
        <begin position="640"/>
        <end position="680"/>
    </location>
</feature>
<protein>
    <recommendedName>
        <fullName evidence="14">Ubiquitin carboxyl-terminal hydrolase</fullName>
        <ecNumber evidence="14">3.4.19.12</ecNumber>
    </recommendedName>
</protein>
<evidence type="ECO:0000256" key="2">
    <source>
        <dbReference type="ARBA" id="ARBA00009085"/>
    </source>
</evidence>
<accession>A0A7J7MGF1</accession>
<dbReference type="PROSITE" id="PS50235">
    <property type="entry name" value="USP_3"/>
    <property type="match status" value="1"/>
</dbReference>
<keyword evidence="7 14" id="KW-0833">Ubl conjugation pathway</keyword>
<dbReference type="CDD" id="cd02658">
    <property type="entry name" value="Peptidase_C19B"/>
    <property type="match status" value="1"/>
</dbReference>
<feature type="binding site" evidence="12">
    <location>
        <position position="183"/>
    </location>
    <ligand>
        <name>Zn(2+)</name>
        <dbReference type="ChEBI" id="CHEBI:29105"/>
    </ligand>
</feature>
<keyword evidence="6 13" id="KW-0863">Zinc-finger</keyword>
<dbReference type="InterPro" id="IPR013083">
    <property type="entry name" value="Znf_RING/FYVE/PHD"/>
</dbReference>
<feature type="binding site" evidence="12">
    <location>
        <position position="216"/>
    </location>
    <ligand>
        <name>Zn(2+)</name>
        <dbReference type="ChEBI" id="CHEBI:29105"/>
    </ligand>
</feature>
<evidence type="ECO:0000256" key="9">
    <source>
        <dbReference type="ARBA" id="ARBA00022807"/>
    </source>
</evidence>
<evidence type="ECO:0000256" key="15">
    <source>
        <dbReference type="SAM" id="MobiDB-lite"/>
    </source>
</evidence>
<feature type="compositionally biased region" description="Low complexity" evidence="15">
    <location>
        <begin position="687"/>
        <end position="700"/>
    </location>
</feature>
<reference evidence="19 20" key="1">
    <citation type="journal article" date="2020" name="IScience">
        <title>Genome Sequencing of the Endangered Kingdonia uniflora (Circaeasteraceae, Ranunculales) Reveals Potential Mechanisms of Evolutionary Specialization.</title>
        <authorList>
            <person name="Sun Y."/>
            <person name="Deng T."/>
            <person name="Zhang A."/>
            <person name="Moore M.J."/>
            <person name="Landis J.B."/>
            <person name="Lin N."/>
            <person name="Zhang H."/>
            <person name="Zhang X."/>
            <person name="Huang J."/>
            <person name="Zhang X."/>
            <person name="Sun H."/>
            <person name="Wang H."/>
        </authorList>
    </citation>
    <scope>NUCLEOTIDE SEQUENCE [LARGE SCALE GENOMIC DNA]</scope>
    <source>
        <strain evidence="19">TB1705</strain>
        <tissue evidence="19">Leaf</tissue>
    </source>
</reference>
<dbReference type="GO" id="GO:0006508">
    <property type="term" value="P:proteolysis"/>
    <property type="evidence" value="ECO:0007669"/>
    <property type="project" value="UniProtKB-KW"/>
</dbReference>
<keyword evidence="4 12" id="KW-0479">Metal-binding</keyword>
<dbReference type="PANTHER" id="PTHR21646">
    <property type="entry name" value="UBIQUITIN CARBOXYL-TERMINAL HYDROLASE"/>
    <property type="match status" value="1"/>
</dbReference>
<dbReference type="EC" id="3.4.19.12" evidence="14"/>
<dbReference type="PROSITE" id="PS50271">
    <property type="entry name" value="ZF_UBP"/>
    <property type="match status" value="1"/>
</dbReference>
<evidence type="ECO:0000313" key="19">
    <source>
        <dbReference type="EMBL" id="KAF6153937.1"/>
    </source>
</evidence>
<dbReference type="Gene3D" id="3.30.40.10">
    <property type="entry name" value="Zinc/RING finger domain, C3HC4 (zinc finger)"/>
    <property type="match status" value="2"/>
</dbReference>
<keyword evidence="20" id="KW-1185">Reference proteome</keyword>
<dbReference type="AlphaFoldDB" id="A0A7J7MGF1"/>
<evidence type="ECO:0000259" key="16">
    <source>
        <dbReference type="PROSITE" id="PS50030"/>
    </source>
</evidence>
<dbReference type="SUPFAM" id="SSF46934">
    <property type="entry name" value="UBA-like"/>
    <property type="match status" value="1"/>
</dbReference>
<evidence type="ECO:0000256" key="11">
    <source>
        <dbReference type="PIRSR" id="PIRSR016308-1"/>
    </source>
</evidence>
<sequence>MYDPIEILRSLLPQIRIPEPTNRIYKHECCISFNSPRSPGGLFIDMKSFLAFGSDYVGWNAEKTGNQIYLHIKQTKKEVSEDRPLKKPTLLAIGVDGGFDNQEAEYEETYQIVILPDCVLPFPSVELPEKVRLAVDTILMAEGAERKEQLLSWTADKKKITPYAMDLQQIDNGVVVPPSGWKCCKCEKTENLWLNLTDGMIFCGRRNWDGSGGNNHAIEHYKETNYPLAVKLGTISADLEGADVFSYPEDESVEDPLLAQHLAFFGVKFSTLHKTEMTTAERELDQNTNFDWNRIQESGQEVEPLFGPGYTGLVNLGNSCYLASIMQVVFSTHSFQSRYYTSLSLKEAFETAPADPTVDLNTQLAKLGHGLLSGRYSVPERKKDEYSDHFPLSTNTKHEVVPPRMFKSVIAASHPEFSSMRQQVVSHLYISYLRSYMDYIFIELLEAFRKLKAENFLEGKDVSGDEIVRPRVPLKACLDSFSDPEEVHDFYSTALDAKTTAIKTAGLTSFPDYLVLHMRKFVMEEGWVPKKLDVYIDVPDVIDISHMRSRGVQPGEELLPDAVEGSEKLESTMPSANNDIVSELAAMGFNYLHCQKAAINTSNAGLMEATNWLLLHAEDSDINDPISQTDHQTAEVLLSFVDQSKIDTLVSFGFPEEISKKALRASNGDIGKATDWIFNQPDASGPTDMDASTSSGADGSADAVLPDGEGRYELMGLVSHIGTSTHCGHYVAHIYKDGRWAIFNDDKVGVSCNPPKDMGYLYFFKRMGN</sequence>
<dbReference type="InterPro" id="IPR028889">
    <property type="entry name" value="USP"/>
</dbReference>
<dbReference type="Pfam" id="PF17807">
    <property type="entry name" value="zf-UBP_var"/>
    <property type="match status" value="1"/>
</dbReference>
<evidence type="ECO:0000259" key="17">
    <source>
        <dbReference type="PROSITE" id="PS50235"/>
    </source>
</evidence>
<dbReference type="Gene3D" id="1.10.8.10">
    <property type="entry name" value="DNA helicase RuvA subunit, C-terminal domain"/>
    <property type="match status" value="2"/>
</dbReference>
<evidence type="ECO:0000256" key="5">
    <source>
        <dbReference type="ARBA" id="ARBA00022737"/>
    </source>
</evidence>
<dbReference type="PROSITE" id="PS00973">
    <property type="entry name" value="USP_2"/>
    <property type="match status" value="1"/>
</dbReference>
<dbReference type="EMBL" id="JACGCM010001549">
    <property type="protein sequence ID" value="KAF6153937.1"/>
    <property type="molecule type" value="Genomic_DNA"/>
</dbReference>
<dbReference type="InterPro" id="IPR016652">
    <property type="entry name" value="Ubiquitinyl_hydrolase"/>
</dbReference>
<feature type="region of interest" description="Disordered" evidence="15">
    <location>
        <begin position="679"/>
        <end position="700"/>
    </location>
</feature>
<dbReference type="InterPro" id="IPR050185">
    <property type="entry name" value="Ub_carboxyl-term_hydrolase"/>
</dbReference>
<gene>
    <name evidence="19" type="ORF">GIB67_023714</name>
</gene>
<dbReference type="Pfam" id="PF00443">
    <property type="entry name" value="UCH"/>
    <property type="match status" value="1"/>
</dbReference>
<evidence type="ECO:0000313" key="20">
    <source>
        <dbReference type="Proteomes" id="UP000541444"/>
    </source>
</evidence>
<dbReference type="InterPro" id="IPR018200">
    <property type="entry name" value="USP_CS"/>
</dbReference>
<dbReference type="GO" id="GO:0016579">
    <property type="term" value="P:protein deubiquitination"/>
    <property type="evidence" value="ECO:0007669"/>
    <property type="project" value="InterPro"/>
</dbReference>
<organism evidence="19 20">
    <name type="scientific">Kingdonia uniflora</name>
    <dbReference type="NCBI Taxonomy" id="39325"/>
    <lineage>
        <taxon>Eukaryota</taxon>
        <taxon>Viridiplantae</taxon>
        <taxon>Streptophyta</taxon>
        <taxon>Embryophyta</taxon>
        <taxon>Tracheophyta</taxon>
        <taxon>Spermatophyta</taxon>
        <taxon>Magnoliopsida</taxon>
        <taxon>Ranunculales</taxon>
        <taxon>Circaeasteraceae</taxon>
        <taxon>Kingdonia</taxon>
    </lineage>
</organism>
<dbReference type="FunFam" id="3.30.40.10:FF:000026">
    <property type="entry name" value="Ubiquitin carboxyl-terminal hydrolase"/>
    <property type="match status" value="1"/>
</dbReference>
<keyword evidence="8 14" id="KW-0378">Hydrolase</keyword>
<dbReference type="GO" id="GO:0008270">
    <property type="term" value="F:zinc ion binding"/>
    <property type="evidence" value="ECO:0007669"/>
    <property type="project" value="UniProtKB-KW"/>
</dbReference>
<evidence type="ECO:0000256" key="4">
    <source>
        <dbReference type="ARBA" id="ARBA00022723"/>
    </source>
</evidence>
<evidence type="ECO:0000256" key="14">
    <source>
        <dbReference type="RuleBase" id="RU366025"/>
    </source>
</evidence>
<dbReference type="Gene3D" id="3.90.70.10">
    <property type="entry name" value="Cysteine proteinases"/>
    <property type="match status" value="2"/>
</dbReference>
<dbReference type="PIRSF" id="PIRSF016308">
    <property type="entry name" value="UBP"/>
    <property type="match status" value="1"/>
</dbReference>
<keyword evidence="3 14" id="KW-0645">Protease</keyword>
<keyword evidence="10 12" id="KW-0862">Zinc</keyword>
<evidence type="ECO:0000256" key="6">
    <source>
        <dbReference type="ARBA" id="ARBA00022771"/>
    </source>
</evidence>
<dbReference type="FunFam" id="3.30.40.10:FF:000371">
    <property type="entry name" value="Ubiquitin carboxyl-terminal hydrolase"/>
    <property type="match status" value="1"/>
</dbReference>
<dbReference type="SMART" id="SM00290">
    <property type="entry name" value="ZnF_UBP"/>
    <property type="match status" value="1"/>
</dbReference>
<dbReference type="InterPro" id="IPR009060">
    <property type="entry name" value="UBA-like_sf"/>
</dbReference>
<comment type="function">
    <text evidence="14">Recognizes and hydrolyzes the peptide bond at the C-terminal Gly of ubiquitin. Involved in the processing of poly-ubiquitin precursors as well as that of ubiquitinated proteins.</text>
</comment>
<dbReference type="PROSITE" id="PS50030">
    <property type="entry name" value="UBA"/>
    <property type="match status" value="1"/>
</dbReference>
<dbReference type="SMART" id="SM00165">
    <property type="entry name" value="UBA"/>
    <property type="match status" value="2"/>
</dbReference>
<evidence type="ECO:0000256" key="3">
    <source>
        <dbReference type="ARBA" id="ARBA00022670"/>
    </source>
</evidence>
<proteinExistence type="inferred from homology"/>
<evidence type="ECO:0000256" key="13">
    <source>
        <dbReference type="PROSITE-ProRule" id="PRU00502"/>
    </source>
</evidence>
<feature type="domain" description="USP" evidence="17">
    <location>
        <begin position="311"/>
        <end position="767"/>
    </location>
</feature>
<evidence type="ECO:0000256" key="10">
    <source>
        <dbReference type="ARBA" id="ARBA00022833"/>
    </source>
</evidence>
<dbReference type="Pfam" id="PF00627">
    <property type="entry name" value="UBA"/>
    <property type="match status" value="1"/>
</dbReference>
<feature type="active site" description="Nucleophile" evidence="11">
    <location>
        <position position="320"/>
    </location>
</feature>
<evidence type="ECO:0000259" key="18">
    <source>
        <dbReference type="PROSITE" id="PS50271"/>
    </source>
</evidence>
<feature type="active site" description="Proton acceptor" evidence="11">
    <location>
        <position position="729"/>
    </location>
</feature>
<evidence type="ECO:0000256" key="12">
    <source>
        <dbReference type="PIRSR" id="PIRSR016308-3"/>
    </source>
</evidence>
<evidence type="ECO:0000256" key="1">
    <source>
        <dbReference type="ARBA" id="ARBA00000707"/>
    </source>
</evidence>
<evidence type="ECO:0000256" key="8">
    <source>
        <dbReference type="ARBA" id="ARBA00022801"/>
    </source>
</evidence>
<dbReference type="GO" id="GO:0004843">
    <property type="term" value="F:cysteine-type deubiquitinase activity"/>
    <property type="evidence" value="ECO:0007669"/>
    <property type="project" value="UniProtKB-UniRule"/>
</dbReference>
<dbReference type="SUPFAM" id="SSF57850">
    <property type="entry name" value="RING/U-box"/>
    <property type="match status" value="1"/>
</dbReference>